<evidence type="ECO:0000313" key="8">
    <source>
        <dbReference type="Proteomes" id="UP000034883"/>
    </source>
</evidence>
<sequence>MKMTRTVLALSIAMAASGCLGVLGEPVGGGPGPTPEPGADGGLEPGSDAGPRPGPEPEPTTCGDDVGPRMVRRLTARQYQRSLEAIFESPDVPTADVLSDPVVHGFRVDATQAVIRDLGAQQVMTHAERVAAWAVANRLSVITTCQTTDAACRDRFIRDLGARVFREPLSDTQRSAYAALFDAETTFPAAAELVIAAMLQSPYFLYRREIGAPATAGRHRLTQHELASELAYLLTDAPPDATLRAAADAGQLATPDDLARELERVLATPEAADTMGEFVMGWLEIADLPTRAKDDAVFVLTPELRASMLGETRELFLQVLREGGTLRDLLTAEHTFADAPLRAHYGIAEGGSGGFQRVTLPAVRAPGVLGHASVLTRHALAATSSPVARGHLVRERFLCEDLPAPPPGVPTDAVRTPGTTTTRQRYIEHSANETCAACHRLMDPIGFSLENYDAFGRYRADERGLPIDVTGVVHGAPGGDVPLDGAESLIDWLAESSQARACFTHYLSYYSYGIEGCDDVVVDESTPLRDVLAAIVRADHFRERTD</sequence>
<accession>A0A0F6YLL3</accession>
<dbReference type="PROSITE" id="PS51257">
    <property type="entry name" value="PROKAR_LIPOPROTEIN"/>
    <property type="match status" value="1"/>
</dbReference>
<feature type="signal peptide" evidence="2">
    <location>
        <begin position="1"/>
        <end position="24"/>
    </location>
</feature>
<evidence type="ECO:0000256" key="1">
    <source>
        <dbReference type="SAM" id="MobiDB-lite"/>
    </source>
</evidence>
<dbReference type="KEGG" id="samy:DB32_006471"/>
<evidence type="ECO:0000259" key="5">
    <source>
        <dbReference type="Pfam" id="PF07631"/>
    </source>
</evidence>
<feature type="domain" description="DUF1592" evidence="5">
    <location>
        <begin position="221"/>
        <end position="347"/>
    </location>
</feature>
<organism evidence="7 8">
    <name type="scientific">Sandaracinus amylolyticus</name>
    <dbReference type="NCBI Taxonomy" id="927083"/>
    <lineage>
        <taxon>Bacteria</taxon>
        <taxon>Pseudomonadati</taxon>
        <taxon>Myxococcota</taxon>
        <taxon>Polyangia</taxon>
        <taxon>Polyangiales</taxon>
        <taxon>Sandaracinaceae</taxon>
        <taxon>Sandaracinus</taxon>
    </lineage>
</organism>
<reference evidence="7 8" key="1">
    <citation type="submission" date="2015-03" db="EMBL/GenBank/DDBJ databases">
        <title>Genome assembly of Sandaracinus amylolyticus DSM 53668.</title>
        <authorList>
            <person name="Sharma G."/>
            <person name="Subramanian S."/>
        </authorList>
    </citation>
    <scope>NUCLEOTIDE SEQUENCE [LARGE SCALE GENOMIC DNA]</scope>
    <source>
        <strain evidence="7 8">DSM 53668</strain>
    </source>
</reference>
<dbReference type="Pfam" id="PF07631">
    <property type="entry name" value="PSD4"/>
    <property type="match status" value="1"/>
</dbReference>
<feature type="domain" description="DUF1595" evidence="6">
    <location>
        <begin position="152"/>
        <end position="209"/>
    </location>
</feature>
<dbReference type="Pfam" id="PF07627">
    <property type="entry name" value="PSCyt3"/>
    <property type="match status" value="1"/>
</dbReference>
<dbReference type="EMBL" id="CP011125">
    <property type="protein sequence ID" value="AKF09322.1"/>
    <property type="molecule type" value="Genomic_DNA"/>
</dbReference>
<dbReference type="AlphaFoldDB" id="A0A0F6YLL3"/>
<feature type="chain" id="PRO_5002512774" evidence="2">
    <location>
        <begin position="25"/>
        <end position="546"/>
    </location>
</feature>
<dbReference type="Pfam" id="PF07626">
    <property type="entry name" value="PSD3"/>
    <property type="match status" value="1"/>
</dbReference>
<dbReference type="STRING" id="927083.DB32_006471"/>
<evidence type="ECO:0000256" key="2">
    <source>
        <dbReference type="SAM" id="SignalP"/>
    </source>
</evidence>
<gene>
    <name evidence="7" type="ORF">DB32_006471</name>
</gene>
<dbReference type="Pfam" id="PF07637">
    <property type="entry name" value="PSD5"/>
    <property type="match status" value="1"/>
</dbReference>
<feature type="domain" description="DUF1588" evidence="4">
    <location>
        <begin position="367"/>
        <end position="461"/>
    </location>
</feature>
<evidence type="ECO:0000259" key="6">
    <source>
        <dbReference type="Pfam" id="PF07637"/>
    </source>
</evidence>
<dbReference type="Proteomes" id="UP000034883">
    <property type="component" value="Chromosome"/>
</dbReference>
<dbReference type="InterPro" id="IPR013036">
    <property type="entry name" value="DUF1587"/>
</dbReference>
<evidence type="ECO:0000313" key="7">
    <source>
        <dbReference type="EMBL" id="AKF09322.1"/>
    </source>
</evidence>
<evidence type="ECO:0000259" key="4">
    <source>
        <dbReference type="Pfam" id="PF07627"/>
    </source>
</evidence>
<keyword evidence="2" id="KW-0732">Signal</keyword>
<dbReference type="InterPro" id="IPR013039">
    <property type="entry name" value="DUF1588"/>
</dbReference>
<dbReference type="InterPro" id="IPR013042">
    <property type="entry name" value="DUF1592"/>
</dbReference>
<feature type="region of interest" description="Disordered" evidence="1">
    <location>
        <begin position="26"/>
        <end position="67"/>
    </location>
</feature>
<evidence type="ECO:0000259" key="3">
    <source>
        <dbReference type="Pfam" id="PF07626"/>
    </source>
</evidence>
<feature type="domain" description="DUF1587" evidence="3">
    <location>
        <begin position="72"/>
        <end position="135"/>
    </location>
</feature>
<dbReference type="OrthoDB" id="127185at2"/>
<name>A0A0F6YLL3_9BACT</name>
<keyword evidence="8" id="KW-1185">Reference proteome</keyword>
<dbReference type="InterPro" id="IPR013043">
    <property type="entry name" value="DUF1595"/>
</dbReference>
<protein>
    <submittedName>
        <fullName evidence="7">Cellulose-binding domain protein</fullName>
    </submittedName>
</protein>
<proteinExistence type="predicted"/>